<dbReference type="AlphaFoldDB" id="A0A7R8WTI4"/>
<evidence type="ECO:0000313" key="3">
    <source>
        <dbReference type="EMBL" id="CAD7237863.1"/>
    </source>
</evidence>
<accession>A0A7R8WTI4</accession>
<reference evidence="3" key="1">
    <citation type="submission" date="2020-11" db="EMBL/GenBank/DDBJ databases">
        <authorList>
            <person name="Tran Van P."/>
        </authorList>
    </citation>
    <scope>NUCLEOTIDE SEQUENCE</scope>
</reference>
<name>A0A7R8WTI4_9CRUS</name>
<feature type="compositionally biased region" description="Low complexity" evidence="2">
    <location>
        <begin position="120"/>
        <end position="141"/>
    </location>
</feature>
<evidence type="ECO:0000256" key="2">
    <source>
        <dbReference type="SAM" id="MobiDB-lite"/>
    </source>
</evidence>
<evidence type="ECO:0000256" key="1">
    <source>
        <dbReference type="SAM" id="Coils"/>
    </source>
</evidence>
<gene>
    <name evidence="3" type="ORF">CTOB1V02_LOCUS15678</name>
</gene>
<proteinExistence type="predicted"/>
<sequence>MMTSEELKPQMPEVYRLTYIPKQIQTNTYHFTPLSYGVGYSAPQSYAASSFKKTSSEYQAPASEKVQYQATNQVDDEQAKYQALEAHKKVVEEHQKAYEAALQNHYAAIEKAKSRIQSASYKASSSSSASASQEQGSSSASYKQQYSVTPVQTFTQDVPKQQYRPVIQVYKAVPAPVK</sequence>
<feature type="non-terminal residue" evidence="3">
    <location>
        <position position="1"/>
    </location>
</feature>
<keyword evidence="1" id="KW-0175">Coiled coil</keyword>
<feature type="coiled-coil region" evidence="1">
    <location>
        <begin position="74"/>
        <end position="104"/>
    </location>
</feature>
<dbReference type="EMBL" id="OB692876">
    <property type="protein sequence ID" value="CAD7237863.1"/>
    <property type="molecule type" value="Genomic_DNA"/>
</dbReference>
<protein>
    <submittedName>
        <fullName evidence="3">Uncharacterized protein</fullName>
    </submittedName>
</protein>
<feature type="region of interest" description="Disordered" evidence="2">
    <location>
        <begin position="120"/>
        <end position="142"/>
    </location>
</feature>
<organism evidence="3">
    <name type="scientific">Cyprideis torosa</name>
    <dbReference type="NCBI Taxonomy" id="163714"/>
    <lineage>
        <taxon>Eukaryota</taxon>
        <taxon>Metazoa</taxon>
        <taxon>Ecdysozoa</taxon>
        <taxon>Arthropoda</taxon>
        <taxon>Crustacea</taxon>
        <taxon>Oligostraca</taxon>
        <taxon>Ostracoda</taxon>
        <taxon>Podocopa</taxon>
        <taxon>Podocopida</taxon>
        <taxon>Cytherocopina</taxon>
        <taxon>Cytheroidea</taxon>
        <taxon>Cytherideidae</taxon>
        <taxon>Cyprideis</taxon>
    </lineage>
</organism>